<name>A0ABY4VE87_9GAMM</name>
<evidence type="ECO:0000313" key="2">
    <source>
        <dbReference type="EMBL" id="USD22529.1"/>
    </source>
</evidence>
<protein>
    <submittedName>
        <fullName evidence="2">Glycosyltransferase family 25 protein</fullName>
    </submittedName>
</protein>
<dbReference type="RefSeq" id="WP_252084887.1">
    <property type="nucleotide sequence ID" value="NZ_CP092418.1"/>
</dbReference>
<evidence type="ECO:0000259" key="1">
    <source>
        <dbReference type="Pfam" id="PF01755"/>
    </source>
</evidence>
<keyword evidence="3" id="KW-1185">Reference proteome</keyword>
<proteinExistence type="predicted"/>
<organism evidence="2 3">
    <name type="scientific">Microbulbifer variabilis</name>
    <dbReference type="NCBI Taxonomy" id="266805"/>
    <lineage>
        <taxon>Bacteria</taxon>
        <taxon>Pseudomonadati</taxon>
        <taxon>Pseudomonadota</taxon>
        <taxon>Gammaproteobacteria</taxon>
        <taxon>Cellvibrionales</taxon>
        <taxon>Microbulbiferaceae</taxon>
        <taxon>Microbulbifer</taxon>
    </lineage>
</organism>
<gene>
    <name evidence="2" type="ORF">MJO52_05200</name>
</gene>
<dbReference type="InterPro" id="IPR002654">
    <property type="entry name" value="Glyco_trans_25"/>
</dbReference>
<feature type="domain" description="Glycosyl transferase family 25" evidence="1">
    <location>
        <begin position="112"/>
        <end position="237"/>
    </location>
</feature>
<dbReference type="Proteomes" id="UP001055658">
    <property type="component" value="Chromosome"/>
</dbReference>
<dbReference type="EMBL" id="CP092418">
    <property type="protein sequence ID" value="USD22529.1"/>
    <property type="molecule type" value="Genomic_DNA"/>
</dbReference>
<dbReference type="Pfam" id="PF01755">
    <property type="entry name" value="Glyco_transf_25"/>
    <property type="match status" value="1"/>
</dbReference>
<evidence type="ECO:0000313" key="3">
    <source>
        <dbReference type="Proteomes" id="UP001055658"/>
    </source>
</evidence>
<sequence length="323" mass="37934">MALEKRRRNHSVPSWSLAAAKAERLPLRSRHRFAPKIPLRTRPALNRRQQKTPLFIAHTPCWVITMYPEGETVNRLLGTLKSQRLRASQVAGVEGRSGIPKLEDDEVLCNAITRWRHLCELKSSEIGCYLAHLRAIRQAYQAGLHRVCILEDDVQVEGDFARVLAELERLPPEVEMIRLMGLKVRKRKIIRSLNDGVHKLVRPERGWCGAQGYLINRCGMEKVLRYARRIFEPIDKVFDHFWQFDLKLYGIEPHLLWEAEHISSIEKSNVHKAKVARWLYWLHPFGKLWRSIERHSYLYRFKGDFYPAEKPKKRPGRTARMKL</sequence>
<reference evidence="2" key="1">
    <citation type="submission" date="2022-02" db="EMBL/GenBank/DDBJ databases">
        <title>Coral-associated bacteria.</title>
        <authorList>
            <person name="Tang K."/>
            <person name="Wang X."/>
        </authorList>
    </citation>
    <scope>NUCLEOTIDE SEQUENCE</scope>
    <source>
        <strain evidence="2">SCSIO 43006</strain>
    </source>
</reference>
<accession>A0ABY4VE87</accession>